<dbReference type="EMBL" id="RHLK01000003">
    <property type="protein sequence ID" value="MVO99398.1"/>
    <property type="molecule type" value="Genomic_DNA"/>
</dbReference>
<organism evidence="1 2">
    <name type="scientific">Paenibacillus lutrae</name>
    <dbReference type="NCBI Taxonomy" id="2078573"/>
    <lineage>
        <taxon>Bacteria</taxon>
        <taxon>Bacillati</taxon>
        <taxon>Bacillota</taxon>
        <taxon>Bacilli</taxon>
        <taxon>Bacillales</taxon>
        <taxon>Paenibacillaceae</taxon>
        <taxon>Paenibacillus</taxon>
    </lineage>
</organism>
<name>A0A7X3FGN7_9BACL</name>
<accession>A0A7X3FGN7</accession>
<evidence type="ECO:0000313" key="2">
    <source>
        <dbReference type="Proteomes" id="UP000490800"/>
    </source>
</evidence>
<evidence type="ECO:0000313" key="1">
    <source>
        <dbReference type="EMBL" id="MVO99398.1"/>
    </source>
</evidence>
<comment type="caution">
    <text evidence="1">The sequence shown here is derived from an EMBL/GenBank/DDBJ whole genome shotgun (WGS) entry which is preliminary data.</text>
</comment>
<keyword evidence="2" id="KW-1185">Reference proteome</keyword>
<reference evidence="1 2" key="1">
    <citation type="journal article" date="2019" name="Microorganisms">
        <title>Paenibacillus lutrae sp. nov., A Chitinolytic Species Isolated from A River Otter in Castril Natural Park, Granada, Spain.</title>
        <authorList>
            <person name="Rodriguez M."/>
            <person name="Reina J.C."/>
            <person name="Bejar V."/>
            <person name="Llamas I."/>
        </authorList>
    </citation>
    <scope>NUCLEOTIDE SEQUENCE [LARGE SCALE GENOMIC DNA]</scope>
    <source>
        <strain evidence="1 2">N10</strain>
    </source>
</reference>
<dbReference type="RefSeq" id="WP_157334366.1">
    <property type="nucleotide sequence ID" value="NZ_RHLK01000003.1"/>
</dbReference>
<evidence type="ECO:0008006" key="3">
    <source>
        <dbReference type="Google" id="ProtNLM"/>
    </source>
</evidence>
<protein>
    <recommendedName>
        <fullName evidence="3">Ferric siderophore reductase C-terminal domain-containing protein</fullName>
    </recommendedName>
</protein>
<dbReference type="Proteomes" id="UP000490800">
    <property type="component" value="Unassembled WGS sequence"/>
</dbReference>
<dbReference type="OrthoDB" id="2819999at2"/>
<dbReference type="AlphaFoldDB" id="A0A7X3FGN7"/>
<gene>
    <name evidence="1" type="ORF">EDM21_07635</name>
</gene>
<proteinExistence type="predicted"/>
<sequence length="270" mass="31269">MSEANAPFFSLLESPDYYEKSFRIVFGKQHRLKHCTDEAGLLDRGLQEVLSHYTAHYETKHIRAVGATLSSTLSLLAAAYLHAMSHYNYTLACRPEDIRIHYEGVTLLFELAGQPEPMGKDTADRSVWREEAVRKLLTDCIVPLYTRIRELSRIDRHTQWSFVANTLNRSYEAWLDAAPTEELRQRLLEDREYVLQATDPEWFGGPGRNGEHPLYVDFKFLPDLYEEGSQVRMKPRCCLYYQLTGTYCYTCPIISEEKRAERVKELTGKG</sequence>